<dbReference type="NCBIfam" id="TIGR03571">
    <property type="entry name" value="lucif_BA3436"/>
    <property type="match status" value="1"/>
</dbReference>
<proteinExistence type="predicted"/>
<dbReference type="RefSeq" id="WP_094219700.1">
    <property type="nucleotide sequence ID" value="NZ_MCGQ01000027.1"/>
</dbReference>
<dbReference type="GO" id="GO:0004497">
    <property type="term" value="F:monooxygenase activity"/>
    <property type="evidence" value="ECO:0007669"/>
    <property type="project" value="UniProtKB-KW"/>
</dbReference>
<organism evidence="6 7">
    <name type="scientific">Streptomyces diastatochromogenes</name>
    <dbReference type="NCBI Taxonomy" id="42236"/>
    <lineage>
        <taxon>Bacteria</taxon>
        <taxon>Bacillati</taxon>
        <taxon>Actinomycetota</taxon>
        <taxon>Actinomycetes</taxon>
        <taxon>Kitasatosporales</taxon>
        <taxon>Streptomycetaceae</taxon>
        <taxon>Streptomyces</taxon>
    </lineage>
</organism>
<gene>
    <name evidence="6" type="ORF">BEK98_28620</name>
</gene>
<dbReference type="SUPFAM" id="SSF51679">
    <property type="entry name" value="Bacterial luciferase-like"/>
    <property type="match status" value="1"/>
</dbReference>
<evidence type="ECO:0000259" key="5">
    <source>
        <dbReference type="Pfam" id="PF00296"/>
    </source>
</evidence>
<keyword evidence="4" id="KW-0503">Monooxygenase</keyword>
<dbReference type="InterPro" id="IPR036661">
    <property type="entry name" value="Luciferase-like_sf"/>
</dbReference>
<evidence type="ECO:0000313" key="6">
    <source>
        <dbReference type="EMBL" id="OXY91681.1"/>
    </source>
</evidence>
<dbReference type="PANTHER" id="PTHR30011">
    <property type="entry name" value="ALKANESULFONATE MONOOXYGENASE-RELATED"/>
    <property type="match status" value="1"/>
</dbReference>
<keyword evidence="7" id="KW-1185">Reference proteome</keyword>
<sequence>MSTALDHLLNPAGTLTVGLELPLDNDWGPSRLQRDHAAGRPFGVADLAAHAETAQLADRLGFAALWVRDVPLHDPVEFGDAGSVFETFTHLGYLAAVTRRIVLGTAAVVLPLREPLLVAKAAATVDHLSGSRFVLGLAGGDRPIEYPLFGEDFGKRAATFRDNLAILRQAWAAPPPGSGITVPALGLKAERRLDVLPKPAGGSVPVVVAGRAGQDLDWLGAHVDGWFNYPRDLAAAARHLDGWRARTHALGTPKPYLTPMLLDLTEDPDAPRSPIRLGLRTGRKALVEHLHAMSELGVAHLSLSLRPGERPVAEVLHELADDVLPHFPTPTR</sequence>
<keyword evidence="3" id="KW-0560">Oxidoreductase</keyword>
<evidence type="ECO:0000256" key="4">
    <source>
        <dbReference type="ARBA" id="ARBA00023033"/>
    </source>
</evidence>
<dbReference type="EMBL" id="MCGQ01000027">
    <property type="protein sequence ID" value="OXY91681.1"/>
    <property type="molecule type" value="Genomic_DNA"/>
</dbReference>
<comment type="caution">
    <text evidence="6">The sequence shown here is derived from an EMBL/GenBank/DDBJ whole genome shotgun (WGS) entry which is preliminary data.</text>
</comment>
<evidence type="ECO:0000313" key="7">
    <source>
        <dbReference type="Proteomes" id="UP000215483"/>
    </source>
</evidence>
<dbReference type="InterPro" id="IPR051260">
    <property type="entry name" value="Diverse_substr_monoxygenases"/>
</dbReference>
<dbReference type="GO" id="GO:0016705">
    <property type="term" value="F:oxidoreductase activity, acting on paired donors, with incorporation or reduction of molecular oxygen"/>
    <property type="evidence" value="ECO:0007669"/>
    <property type="project" value="InterPro"/>
</dbReference>
<accession>A0A233S7N9</accession>
<dbReference type="Proteomes" id="UP000215483">
    <property type="component" value="Unassembled WGS sequence"/>
</dbReference>
<protein>
    <submittedName>
        <fullName evidence="6">LLM class oxidoreductase</fullName>
    </submittedName>
</protein>
<dbReference type="PANTHER" id="PTHR30011:SF16">
    <property type="entry name" value="C2H2 FINGER DOMAIN TRANSCRIPTION FACTOR (EUROFUNG)-RELATED"/>
    <property type="match status" value="1"/>
</dbReference>
<dbReference type="AlphaFoldDB" id="A0A233S7N9"/>
<dbReference type="Gene3D" id="3.20.20.30">
    <property type="entry name" value="Luciferase-like domain"/>
    <property type="match status" value="1"/>
</dbReference>
<reference evidence="6 7" key="1">
    <citation type="submission" date="2016-07" db="EMBL/GenBank/DDBJ databases">
        <title>Draft genome of Streptomyces diastatochromogenes.</title>
        <authorList>
            <person name="Podduturi R."/>
            <person name="Lukassen M.B."/>
            <person name="Clausen N."/>
            <person name="Nielsen J.L."/>
            <person name="Jorgensen N.O."/>
        </authorList>
    </citation>
    <scope>NUCLEOTIDE SEQUENCE [LARGE SCALE GENOMIC DNA]</scope>
    <source>
        <strain evidence="6 7">DSM 40608</strain>
    </source>
</reference>
<feature type="domain" description="Luciferase-like" evidence="5">
    <location>
        <begin position="40"/>
        <end position="252"/>
    </location>
</feature>
<name>A0A233S7N9_STRDA</name>
<dbReference type="Pfam" id="PF00296">
    <property type="entry name" value="Bac_luciferase"/>
    <property type="match status" value="1"/>
</dbReference>
<dbReference type="OrthoDB" id="3206024at2"/>
<evidence type="ECO:0000256" key="2">
    <source>
        <dbReference type="ARBA" id="ARBA00022643"/>
    </source>
</evidence>
<evidence type="ECO:0000256" key="1">
    <source>
        <dbReference type="ARBA" id="ARBA00022630"/>
    </source>
</evidence>
<dbReference type="InterPro" id="IPR020020">
    <property type="entry name" value="Luciferase-type_oxidoreductase"/>
</dbReference>
<evidence type="ECO:0000256" key="3">
    <source>
        <dbReference type="ARBA" id="ARBA00023002"/>
    </source>
</evidence>
<keyword evidence="2" id="KW-0288">FMN</keyword>
<dbReference type="InterPro" id="IPR011251">
    <property type="entry name" value="Luciferase-like_dom"/>
</dbReference>
<keyword evidence="1" id="KW-0285">Flavoprotein</keyword>